<dbReference type="PATRIC" id="fig|1262666.3.peg.1924"/>
<feature type="domain" description="HD-GYP" evidence="1">
    <location>
        <begin position="43"/>
        <end position="240"/>
    </location>
</feature>
<dbReference type="AlphaFoldDB" id="M5Q199"/>
<evidence type="ECO:0000259" key="1">
    <source>
        <dbReference type="PROSITE" id="PS51832"/>
    </source>
</evidence>
<protein>
    <submittedName>
        <fullName evidence="2">CheY-like receiver domain and an HD-GYP domain containing response regulator</fullName>
    </submittedName>
</protein>
<evidence type="ECO:0000313" key="3">
    <source>
        <dbReference type="Proteomes" id="UP000011922"/>
    </source>
</evidence>
<dbReference type="EMBL" id="AOSV01000019">
    <property type="protein sequence ID" value="EMG37386.1"/>
    <property type="molecule type" value="Genomic_DNA"/>
</dbReference>
<dbReference type="InterPro" id="IPR003607">
    <property type="entry name" value="HD/PDEase_dom"/>
</dbReference>
<name>M5Q199_DESAF</name>
<gene>
    <name evidence="2" type="ORF">PCS_01899</name>
</gene>
<dbReference type="RefSeq" id="WP_005986515.1">
    <property type="nucleotide sequence ID" value="NZ_AOSV01000019.1"/>
</dbReference>
<dbReference type="Pfam" id="PF13487">
    <property type="entry name" value="HD_5"/>
    <property type="match status" value="1"/>
</dbReference>
<dbReference type="InterPro" id="IPR052020">
    <property type="entry name" value="Cyclic_di-GMP/3'3'-cGAMP_PDE"/>
</dbReference>
<dbReference type="PANTHER" id="PTHR45228">
    <property type="entry name" value="CYCLIC DI-GMP PHOSPHODIESTERASE TM_0186-RELATED"/>
    <property type="match status" value="1"/>
</dbReference>
<comment type="caution">
    <text evidence="2">The sequence shown here is derived from an EMBL/GenBank/DDBJ whole genome shotgun (WGS) entry which is preliminary data.</text>
</comment>
<accession>M5Q199</accession>
<dbReference type="CDD" id="cd00077">
    <property type="entry name" value="HDc"/>
    <property type="match status" value="1"/>
</dbReference>
<dbReference type="SMART" id="SM00471">
    <property type="entry name" value="HDc"/>
    <property type="match status" value="1"/>
</dbReference>
<dbReference type="Gene3D" id="1.10.3210.10">
    <property type="entry name" value="Hypothetical protein af1432"/>
    <property type="match status" value="1"/>
</dbReference>
<organism evidence="2 3">
    <name type="scientific">Desulfocurvibacter africanus PCS</name>
    <dbReference type="NCBI Taxonomy" id="1262666"/>
    <lineage>
        <taxon>Bacteria</taxon>
        <taxon>Pseudomonadati</taxon>
        <taxon>Thermodesulfobacteriota</taxon>
        <taxon>Desulfovibrionia</taxon>
        <taxon>Desulfovibrionales</taxon>
        <taxon>Desulfovibrionaceae</taxon>
        <taxon>Desulfocurvibacter</taxon>
    </lineage>
</organism>
<dbReference type="SUPFAM" id="SSF109604">
    <property type="entry name" value="HD-domain/PDEase-like"/>
    <property type="match status" value="1"/>
</dbReference>
<reference evidence="2 3" key="1">
    <citation type="journal article" date="2013" name="Genome Announc.">
        <title>Draft Genome Sequence for Desulfovibrio africanus Strain PCS.</title>
        <authorList>
            <person name="Brown S.D."/>
            <person name="Utturkar S.M."/>
            <person name="Arkin A.P."/>
            <person name="Deutschbauer A.M."/>
            <person name="Elias D.A."/>
            <person name="Hazen T.C."/>
            <person name="Chakraborty R."/>
        </authorList>
    </citation>
    <scope>NUCLEOTIDE SEQUENCE [LARGE SCALE GENOMIC DNA]</scope>
    <source>
        <strain evidence="2 3">PCS</strain>
    </source>
</reference>
<sequence length="243" mass="26008">MLKNVHASQLNVLQNSRAAKARTSGLLNAKAAAACAVSCPVTVTTLIHQLAESLGNAVDAKDPHTLAHSEEVAVVTQTLALSMGLPPASADLIHVAGHLHDLGKIGVPDAVLRKPGKLAPEEWLLIKAHPGIGADILRPLDCLRDSGIMEMVLHHHERFDGQGYPHGLRGQSIPLGARIITLADSLSAMLQARPYRPPLEFDQAASEIERCSGSQFDPEVVKAFMGNKDKVRTLVQLYRAAMA</sequence>
<dbReference type="PROSITE" id="PS51832">
    <property type="entry name" value="HD_GYP"/>
    <property type="match status" value="1"/>
</dbReference>
<proteinExistence type="predicted"/>
<dbReference type="OrthoDB" id="9769359at2"/>
<dbReference type="InterPro" id="IPR037522">
    <property type="entry name" value="HD_GYP_dom"/>
</dbReference>
<dbReference type="Proteomes" id="UP000011922">
    <property type="component" value="Unassembled WGS sequence"/>
</dbReference>
<evidence type="ECO:0000313" key="2">
    <source>
        <dbReference type="EMBL" id="EMG37386.1"/>
    </source>
</evidence>